<name>A0A0L0P1H3_CANAR</name>
<dbReference type="VEuPathDB" id="FungiDB:CJJ09_002813"/>
<dbReference type="SMART" id="SM01250">
    <property type="entry name" value="KAT11"/>
    <property type="match status" value="1"/>
</dbReference>
<gene>
    <name evidence="10" type="ORF">QG37_02784</name>
</gene>
<dbReference type="GO" id="GO:0032931">
    <property type="term" value="F:histone H3K56 acetyltransferase activity"/>
    <property type="evidence" value="ECO:0007669"/>
    <property type="project" value="TreeGrafter"/>
</dbReference>
<evidence type="ECO:0000256" key="9">
    <source>
        <dbReference type="ARBA" id="ARBA00048940"/>
    </source>
</evidence>
<evidence type="ECO:0000256" key="1">
    <source>
        <dbReference type="ARBA" id="ARBA00004123"/>
    </source>
</evidence>
<dbReference type="EMBL" id="LGST01000019">
    <property type="protein sequence ID" value="KNE00243.1"/>
    <property type="molecule type" value="Genomic_DNA"/>
</dbReference>
<evidence type="ECO:0000256" key="2">
    <source>
        <dbReference type="ARBA" id="ARBA00013184"/>
    </source>
</evidence>
<keyword evidence="7" id="KW-0804">Transcription</keyword>
<reference evidence="11" key="1">
    <citation type="journal article" date="2015" name="BMC Genomics">
        <title>Draft genome of a commonly misdiagnosed multidrug resistant pathogen Candida auris.</title>
        <authorList>
            <person name="Chatterjee S."/>
            <person name="Alampalli S.V."/>
            <person name="Nageshan R.K."/>
            <person name="Chettiar S.T."/>
            <person name="Joshi S."/>
            <person name="Tatu U.S."/>
        </authorList>
    </citation>
    <scope>NUCLEOTIDE SEQUENCE [LARGE SCALE GENOMIC DNA]</scope>
    <source>
        <strain evidence="11">6684</strain>
    </source>
</reference>
<comment type="caution">
    <text evidence="10">The sequence shown here is derived from an EMBL/GenBank/DDBJ whole genome shotgun (WGS) entry which is preliminary data.</text>
</comment>
<dbReference type="GO" id="GO:0006355">
    <property type="term" value="P:regulation of DNA-templated transcription"/>
    <property type="evidence" value="ECO:0007669"/>
    <property type="project" value="InterPro"/>
</dbReference>
<dbReference type="VEuPathDB" id="FungiDB:CJI97_000870"/>
<dbReference type="VEuPathDB" id="FungiDB:B9J08_000852"/>
<dbReference type="PANTHER" id="PTHR31571">
    <property type="entry name" value="ALTERED INHERITANCE OF MITOCHONDRIA PROTEIN 6"/>
    <property type="match status" value="1"/>
</dbReference>
<dbReference type="GO" id="GO:0005634">
    <property type="term" value="C:nucleus"/>
    <property type="evidence" value="ECO:0007669"/>
    <property type="project" value="UniProtKB-SubCell"/>
</dbReference>
<keyword evidence="6" id="KW-0805">Transcription regulation</keyword>
<comment type="subcellular location">
    <subcellularLocation>
        <location evidence="1">Nucleus</location>
    </subcellularLocation>
</comment>
<dbReference type="EC" id="2.3.1.48" evidence="2"/>
<evidence type="ECO:0000256" key="6">
    <source>
        <dbReference type="ARBA" id="ARBA00023015"/>
    </source>
</evidence>
<dbReference type="VEuPathDB" id="FungiDB:QG37_02784"/>
<keyword evidence="8" id="KW-0539">Nucleus</keyword>
<dbReference type="PROSITE" id="PS51728">
    <property type="entry name" value="RTT109_HAT"/>
    <property type="match status" value="1"/>
</dbReference>
<evidence type="ECO:0000256" key="7">
    <source>
        <dbReference type="ARBA" id="ARBA00023163"/>
    </source>
</evidence>
<keyword evidence="4" id="KW-0227">DNA damage</keyword>
<keyword evidence="5" id="KW-0007">Acetylation</keyword>
<dbReference type="InterPro" id="IPR013178">
    <property type="entry name" value="Histone_AcTrfase_Rtt109/CBP"/>
</dbReference>
<evidence type="ECO:0000256" key="4">
    <source>
        <dbReference type="ARBA" id="ARBA00022763"/>
    </source>
</evidence>
<evidence type="ECO:0000313" key="11">
    <source>
        <dbReference type="Proteomes" id="UP000037122"/>
    </source>
</evidence>
<keyword evidence="3" id="KW-0808">Transferase</keyword>
<dbReference type="Proteomes" id="UP000037122">
    <property type="component" value="Unassembled WGS sequence"/>
</dbReference>
<dbReference type="GO" id="GO:0006974">
    <property type="term" value="P:DNA damage response"/>
    <property type="evidence" value="ECO:0007669"/>
    <property type="project" value="UniProtKB-KW"/>
</dbReference>
<evidence type="ECO:0000256" key="5">
    <source>
        <dbReference type="ARBA" id="ARBA00022990"/>
    </source>
</evidence>
<accession>A0A0L0P1H3</accession>
<dbReference type="AlphaFoldDB" id="A0A0L0P1H3"/>
<protein>
    <recommendedName>
        <fullName evidence="2">histone acetyltransferase</fullName>
        <ecNumber evidence="2">2.3.1.48</ecNumber>
    </recommendedName>
</protein>
<dbReference type="InterPro" id="IPR051236">
    <property type="entry name" value="HAT_RTT109-like"/>
</dbReference>
<dbReference type="PANTHER" id="PTHR31571:SF2">
    <property type="entry name" value="HISTONE ACETYLTRANSFERASE RTT109"/>
    <property type="match status" value="1"/>
</dbReference>
<proteinExistence type="predicted"/>
<evidence type="ECO:0000313" key="10">
    <source>
        <dbReference type="EMBL" id="KNE00243.1"/>
    </source>
</evidence>
<dbReference type="VEuPathDB" id="FungiDB:CJJ07_004463"/>
<dbReference type="VEuPathDB" id="FungiDB:CJI96_0003246"/>
<evidence type="ECO:0000256" key="8">
    <source>
        <dbReference type="ARBA" id="ARBA00023242"/>
    </source>
</evidence>
<evidence type="ECO:0000256" key="3">
    <source>
        <dbReference type="ARBA" id="ARBA00022679"/>
    </source>
</evidence>
<organism evidence="10 11">
    <name type="scientific">Candidozyma auris</name>
    <name type="common">Yeast</name>
    <name type="synonym">Candida auris</name>
    <dbReference type="NCBI Taxonomy" id="498019"/>
    <lineage>
        <taxon>Eukaryota</taxon>
        <taxon>Fungi</taxon>
        <taxon>Dikarya</taxon>
        <taxon>Ascomycota</taxon>
        <taxon>Saccharomycotina</taxon>
        <taxon>Pichiomycetes</taxon>
        <taxon>Metschnikowiaceae</taxon>
        <taxon>Candidozyma</taxon>
    </lineage>
</organism>
<dbReference type="Pfam" id="PF08214">
    <property type="entry name" value="HAT_KAT11"/>
    <property type="match status" value="1"/>
</dbReference>
<sequence length="440" mass="49185">MNCKPLGIVGLEEALPNGQYQLLHLRCRGFQTKPLTMAVDRPLTVKVKHFFMLIDSTSKCPVLALEIYIYLTLEKDRVSQHIFVPKADTTGLGSQRIDVAAVVLVLVKALVETNAGAYFKEPVAWKQSRKDNDVKAESPYATVNVLRALASKLTSDPASIHSLPYYGTPEHKEKESRGPEVADTVTTKISLFTRAANAYIFPKLEHNSGKHIADGNTLFRWWLRIFDHCLPSTWRCVGDIPGAEAAAVARSFPSDRWKQGNIYVSGLTPAVRQIPLFPDDPKGRFLEHLIVEGRYKSVTTQQFWLELGFRQEFRLGNVVGIIGCENSDAVALDRESTCPGLSVSHKQYKKVVEFVKGEDYSNKFDIQAMIESGLPEVFKQNGLKYLTIKLEGKRQRKEMSPKNVMPVNNLNSMVRKRPAVNNLTGLVKKAPKNSKPSTGS</sequence>
<dbReference type="InterPro" id="IPR016849">
    <property type="entry name" value="Rtt109"/>
</dbReference>
<comment type="catalytic activity">
    <reaction evidence="9">
        <text>L-lysyl-[histone] + acetyl-CoA = N(6)-acetyl-L-lysyl-[histone] + CoA + H(+)</text>
        <dbReference type="Rhea" id="RHEA:21992"/>
        <dbReference type="Rhea" id="RHEA-COMP:9845"/>
        <dbReference type="Rhea" id="RHEA-COMP:11338"/>
        <dbReference type="ChEBI" id="CHEBI:15378"/>
        <dbReference type="ChEBI" id="CHEBI:29969"/>
        <dbReference type="ChEBI" id="CHEBI:57287"/>
        <dbReference type="ChEBI" id="CHEBI:57288"/>
        <dbReference type="ChEBI" id="CHEBI:61930"/>
        <dbReference type="EC" id="2.3.1.48"/>
    </reaction>
    <physiologicalReaction direction="left-to-right" evidence="9">
        <dbReference type="Rhea" id="RHEA:21993"/>
    </physiologicalReaction>
</comment>